<reference evidence="1 2" key="1">
    <citation type="submission" date="2023-07" db="EMBL/GenBank/DDBJ databases">
        <title>Sequencing the genomes of 1000 actinobacteria strains.</title>
        <authorList>
            <person name="Klenk H.-P."/>
        </authorList>
    </citation>
    <scope>NUCLEOTIDE SEQUENCE [LARGE SCALE GENOMIC DNA]</scope>
    <source>
        <strain evidence="1 2">DSM 20167</strain>
    </source>
</reference>
<gene>
    <name evidence="1" type="ORF">J2S64_004066</name>
</gene>
<organism evidence="1 2">
    <name type="scientific">Paeniglutamicibacter sulfureus</name>
    <dbReference type="NCBI Taxonomy" id="43666"/>
    <lineage>
        <taxon>Bacteria</taxon>
        <taxon>Bacillati</taxon>
        <taxon>Actinomycetota</taxon>
        <taxon>Actinomycetes</taxon>
        <taxon>Micrococcales</taxon>
        <taxon>Micrococcaceae</taxon>
        <taxon>Paeniglutamicibacter</taxon>
    </lineage>
</organism>
<evidence type="ECO:0008006" key="3">
    <source>
        <dbReference type="Google" id="ProtNLM"/>
    </source>
</evidence>
<dbReference type="InterPro" id="IPR046237">
    <property type="entry name" value="DUF6270"/>
</dbReference>
<keyword evidence="2" id="KW-1185">Reference proteome</keyword>
<comment type="caution">
    <text evidence="1">The sequence shown here is derived from an EMBL/GenBank/DDBJ whole genome shotgun (WGS) entry which is preliminary data.</text>
</comment>
<sequence>MSKPTKLLPGVALDSAFQSRMVEGDLRSNLVPAIQERAQDIDLLIIDLTDERLGVHKLPDNSFVTHSVELVKSERLRNLSPIPGVVQIGTERHTIFWRNAARKFYARLDQLGLREKTLVINTPWATESFEGEPVPSFRDFTTFDMNLHLENCGNFIRDLGYKVISMPAALAVSSAKHQWGIAPYHYGEPAYMWIRDHIEAELAS</sequence>
<dbReference type="Proteomes" id="UP001183817">
    <property type="component" value="Unassembled WGS sequence"/>
</dbReference>
<evidence type="ECO:0000313" key="2">
    <source>
        <dbReference type="Proteomes" id="UP001183817"/>
    </source>
</evidence>
<dbReference type="Pfam" id="PF19786">
    <property type="entry name" value="DUF6270"/>
    <property type="match status" value="1"/>
</dbReference>
<dbReference type="EMBL" id="JAVDYI010000001">
    <property type="protein sequence ID" value="MDR7360375.1"/>
    <property type="molecule type" value="Genomic_DNA"/>
</dbReference>
<proteinExistence type="predicted"/>
<accession>A0ABU2BP21</accession>
<protein>
    <recommendedName>
        <fullName evidence="3">SGNH/GDSL hydrolase family protein</fullName>
    </recommendedName>
</protein>
<name>A0ABU2BP21_9MICC</name>
<evidence type="ECO:0000313" key="1">
    <source>
        <dbReference type="EMBL" id="MDR7360375.1"/>
    </source>
</evidence>